<protein>
    <submittedName>
        <fullName evidence="1">Uncharacterized protein</fullName>
    </submittedName>
</protein>
<accession>A0A923IUP3</accession>
<proteinExistence type="predicted"/>
<reference evidence="1" key="1">
    <citation type="submission" date="2019-11" db="EMBL/GenBank/DDBJ databases">
        <title>Description of Pedobacter sp. LMG 31464T.</title>
        <authorList>
            <person name="Carlier A."/>
            <person name="Qi S."/>
            <person name="Vandamme P."/>
        </authorList>
    </citation>
    <scope>NUCLEOTIDE SEQUENCE</scope>
    <source>
        <strain evidence="1">LMG 31464</strain>
    </source>
</reference>
<dbReference type="Gene3D" id="2.40.160.60">
    <property type="entry name" value="Outer membrane protein transport protein (OMPP1/FadL/TodX)"/>
    <property type="match status" value="1"/>
</dbReference>
<gene>
    <name evidence="1" type="ORF">GM921_05810</name>
</gene>
<dbReference type="Proteomes" id="UP000601055">
    <property type="component" value="Unassembled WGS sequence"/>
</dbReference>
<keyword evidence="2" id="KW-1185">Reference proteome</keyword>
<evidence type="ECO:0000313" key="1">
    <source>
        <dbReference type="EMBL" id="MBB2144988.1"/>
    </source>
</evidence>
<dbReference type="EMBL" id="WNXD01000001">
    <property type="protein sequence ID" value="MBB2144988.1"/>
    <property type="molecule type" value="Genomic_DNA"/>
</dbReference>
<dbReference type="AlphaFoldDB" id="A0A923IUP3"/>
<evidence type="ECO:0000313" key="2">
    <source>
        <dbReference type="Proteomes" id="UP000601055"/>
    </source>
</evidence>
<name>A0A923IUP3_9SPHI</name>
<dbReference type="RefSeq" id="WP_182921652.1">
    <property type="nucleotide sequence ID" value="NZ_WNXD01000001.1"/>
</dbReference>
<comment type="caution">
    <text evidence="1">The sequence shown here is derived from an EMBL/GenBank/DDBJ whole genome shotgun (WGS) entry which is preliminary data.</text>
</comment>
<organism evidence="1 2">
    <name type="scientific">Pedobacter planticolens</name>
    <dbReference type="NCBI Taxonomy" id="2679964"/>
    <lineage>
        <taxon>Bacteria</taxon>
        <taxon>Pseudomonadati</taxon>
        <taxon>Bacteroidota</taxon>
        <taxon>Sphingobacteriia</taxon>
        <taxon>Sphingobacteriales</taxon>
        <taxon>Sphingobacteriaceae</taxon>
        <taxon>Pedobacter</taxon>
    </lineage>
</organism>
<dbReference type="SUPFAM" id="SSF56935">
    <property type="entry name" value="Porins"/>
    <property type="match status" value="1"/>
</dbReference>
<sequence length="268" mass="29445">MNKLFILFLVLLISLNFCFAQNNLGPRLTAMGNNSAAVKDIWSLNGNISGISYLESPTVAINYTKYLIDNELSNQSIAFVLPLKNNYLGVSFNRYGIAAYNEIKAGFALAKRFGKKLSIAIKGNYHQLKISNYGSTTGFSVDVGAMYDLNEQITLGVSLNNPSFQKYSSREIETKIPSTIQVGASYKASDKILIATTISKDFNAAIDVGLGIDYKLLDLISLRGGLTAKPFKHYAGFGLNYKKFVMDMAVESDSHLGYTPQLALTYAF</sequence>